<evidence type="ECO:0000313" key="1">
    <source>
        <dbReference type="EMBL" id="CAA9235179.1"/>
    </source>
</evidence>
<gene>
    <name evidence="1" type="ORF">AVDCRST_MAG10-1383</name>
</gene>
<dbReference type="EMBL" id="CADCTB010000092">
    <property type="protein sequence ID" value="CAA9235179.1"/>
    <property type="molecule type" value="Genomic_DNA"/>
</dbReference>
<accession>A0A6J4HWZ0</accession>
<name>A0A6J4HWZ0_9ACTN</name>
<dbReference type="AlphaFoldDB" id="A0A6J4HWZ0"/>
<protein>
    <submittedName>
        <fullName evidence="1">Uncharacterized protein</fullName>
    </submittedName>
</protein>
<reference evidence="1" key="1">
    <citation type="submission" date="2020-02" db="EMBL/GenBank/DDBJ databases">
        <authorList>
            <person name="Meier V. D."/>
        </authorList>
    </citation>
    <scope>NUCLEOTIDE SEQUENCE</scope>
    <source>
        <strain evidence="1">AVDCRST_MAG10</strain>
    </source>
</reference>
<organism evidence="1">
    <name type="scientific">uncultured Acidimicrobiales bacterium</name>
    <dbReference type="NCBI Taxonomy" id="310071"/>
    <lineage>
        <taxon>Bacteria</taxon>
        <taxon>Bacillati</taxon>
        <taxon>Actinomycetota</taxon>
        <taxon>Acidimicrobiia</taxon>
        <taxon>Acidimicrobiales</taxon>
        <taxon>environmental samples</taxon>
    </lineage>
</organism>
<sequence>MAWPLTVVDQDGRRVTFAEALGPGGARVQELLDALVRGAAEAGVDVDSLALMTPAGTVDLPLARVSLGEGVEAAGQVDGTWLAEVDRRRNGCRQALAAAARDEQMEAALHVAMLLATERLDPHDDADVDAHVASGARLWLVAGAVVSALSGADPDPFLAWGRLVAAGWWPVGPSDGRMVLSACGPVA</sequence>
<proteinExistence type="predicted"/>